<accession>A0A2V3UYY2</accession>
<evidence type="ECO:0000313" key="4">
    <source>
        <dbReference type="Proteomes" id="UP000248014"/>
    </source>
</evidence>
<comment type="caution">
    <text evidence="3">The sequence shown here is derived from an EMBL/GenBank/DDBJ whole genome shotgun (WGS) entry which is preliminary data.</text>
</comment>
<dbReference type="Proteomes" id="UP000248014">
    <property type="component" value="Unassembled WGS sequence"/>
</dbReference>
<dbReference type="NCBIfam" id="NF033537">
    <property type="entry name" value="lasso_biosyn_B2"/>
    <property type="match status" value="1"/>
</dbReference>
<dbReference type="Pfam" id="PF13471">
    <property type="entry name" value="Transglut_core3"/>
    <property type="match status" value="1"/>
</dbReference>
<feature type="domain" description="Microcin J25-processing protein McjB C-terminal" evidence="2">
    <location>
        <begin position="39"/>
        <end position="148"/>
    </location>
</feature>
<dbReference type="InterPro" id="IPR053521">
    <property type="entry name" value="McjB-like"/>
</dbReference>
<keyword evidence="1" id="KW-1133">Transmembrane helix</keyword>
<dbReference type="RefSeq" id="WP_110299233.1">
    <property type="nucleotide sequence ID" value="NZ_QJJM01000008.1"/>
</dbReference>
<gene>
    <name evidence="3" type="ORF">C7451_108224</name>
</gene>
<name>A0A2V3UYY2_9SPHN</name>
<dbReference type="AlphaFoldDB" id="A0A2V3UYY2"/>
<sequence>MTFRLSRKVAAFLGWPRFQKLWLGPAWIALGIARLAVLLVPFRHLGRFVGVAAGVDAWVPLATEAQCRRAQAIGQVVRCAANYTPFDANCFAQALAARALLGLYRIPYALFFGVARDPLASGLKAHAWVATGPVKVTGNESFSAFTVVGMYVPRSLTR</sequence>
<dbReference type="OrthoDB" id="7560858at2"/>
<reference evidence="3 4" key="1">
    <citation type="submission" date="2018-05" db="EMBL/GenBank/DDBJ databases">
        <title>Genomic Encyclopedia of Type Strains, Phase IV (KMG-IV): sequencing the most valuable type-strain genomes for metagenomic binning, comparative biology and taxonomic classification.</title>
        <authorList>
            <person name="Goeker M."/>
        </authorList>
    </citation>
    <scope>NUCLEOTIDE SEQUENCE [LARGE SCALE GENOMIC DNA]</scope>
    <source>
        <strain evidence="3 4">DSM 3183</strain>
    </source>
</reference>
<protein>
    <submittedName>
        <fullName evidence="3">Transglutaminase superfamily protein</fullName>
    </submittedName>
</protein>
<dbReference type="InterPro" id="IPR032708">
    <property type="entry name" value="McjB_C"/>
</dbReference>
<evidence type="ECO:0000259" key="2">
    <source>
        <dbReference type="Pfam" id="PF13471"/>
    </source>
</evidence>
<organism evidence="3 4">
    <name type="scientific">Blastomonas natatoria</name>
    <dbReference type="NCBI Taxonomy" id="34015"/>
    <lineage>
        <taxon>Bacteria</taxon>
        <taxon>Pseudomonadati</taxon>
        <taxon>Pseudomonadota</taxon>
        <taxon>Alphaproteobacteria</taxon>
        <taxon>Sphingomonadales</taxon>
        <taxon>Sphingomonadaceae</taxon>
        <taxon>Blastomonas</taxon>
    </lineage>
</organism>
<keyword evidence="1" id="KW-0812">Transmembrane</keyword>
<feature type="transmembrane region" description="Helical" evidence="1">
    <location>
        <begin position="21"/>
        <end position="42"/>
    </location>
</feature>
<evidence type="ECO:0000313" key="3">
    <source>
        <dbReference type="EMBL" id="PXW74560.1"/>
    </source>
</evidence>
<proteinExistence type="predicted"/>
<keyword evidence="1" id="KW-0472">Membrane</keyword>
<evidence type="ECO:0000256" key="1">
    <source>
        <dbReference type="SAM" id="Phobius"/>
    </source>
</evidence>
<dbReference type="EMBL" id="QJJM01000008">
    <property type="protein sequence ID" value="PXW74560.1"/>
    <property type="molecule type" value="Genomic_DNA"/>
</dbReference>
<keyword evidence="4" id="KW-1185">Reference proteome</keyword>